<keyword evidence="4" id="KW-1185">Reference proteome</keyword>
<evidence type="ECO:0000313" key="3">
    <source>
        <dbReference type="EMBL" id="KAF9741878.1"/>
    </source>
</evidence>
<gene>
    <name evidence="3" type="ORF">PMIN01_01417</name>
</gene>
<accession>A0A9P6KWF0</accession>
<feature type="region of interest" description="Disordered" evidence="1">
    <location>
        <begin position="283"/>
        <end position="317"/>
    </location>
</feature>
<organism evidence="3 4">
    <name type="scientific">Paraphaeosphaeria minitans</name>
    <dbReference type="NCBI Taxonomy" id="565426"/>
    <lineage>
        <taxon>Eukaryota</taxon>
        <taxon>Fungi</taxon>
        <taxon>Dikarya</taxon>
        <taxon>Ascomycota</taxon>
        <taxon>Pezizomycotina</taxon>
        <taxon>Dothideomycetes</taxon>
        <taxon>Pleosporomycetidae</taxon>
        <taxon>Pleosporales</taxon>
        <taxon>Massarineae</taxon>
        <taxon>Didymosphaeriaceae</taxon>
        <taxon>Paraphaeosphaeria</taxon>
    </lineage>
</organism>
<evidence type="ECO:0000313" key="4">
    <source>
        <dbReference type="Proteomes" id="UP000756921"/>
    </source>
</evidence>
<dbReference type="PROSITE" id="PS50838">
    <property type="entry name" value="MAGE"/>
    <property type="match status" value="1"/>
</dbReference>
<dbReference type="Proteomes" id="UP000756921">
    <property type="component" value="Unassembled WGS sequence"/>
</dbReference>
<feature type="compositionally biased region" description="Basic and acidic residues" evidence="1">
    <location>
        <begin position="301"/>
        <end position="317"/>
    </location>
</feature>
<reference evidence="3" key="1">
    <citation type="journal article" date="2020" name="Mol. Plant Microbe Interact.">
        <title>Genome Sequence of the Biocontrol Agent Coniothyrium minitans strain Conio (IMI 134523).</title>
        <authorList>
            <person name="Patel D."/>
            <person name="Shittu T.A."/>
            <person name="Baroncelli R."/>
            <person name="Muthumeenakshi S."/>
            <person name="Osborne T.H."/>
            <person name="Janganan T.K."/>
            <person name="Sreenivasaprasad S."/>
        </authorList>
    </citation>
    <scope>NUCLEOTIDE SEQUENCE</scope>
    <source>
        <strain evidence="3">Conio</strain>
    </source>
</reference>
<feature type="compositionally biased region" description="Basic residues" evidence="1">
    <location>
        <begin position="1"/>
        <end position="10"/>
    </location>
</feature>
<dbReference type="AlphaFoldDB" id="A0A9P6KWF0"/>
<dbReference type="PANTHER" id="PTHR11736">
    <property type="entry name" value="MELANOMA-ASSOCIATED ANTIGEN MAGE ANTIGEN"/>
    <property type="match status" value="1"/>
</dbReference>
<evidence type="ECO:0000259" key="2">
    <source>
        <dbReference type="PROSITE" id="PS50838"/>
    </source>
</evidence>
<dbReference type="Gene3D" id="1.10.10.1200">
    <property type="entry name" value="MAGE homology domain, winged helix WH1 motif"/>
    <property type="match status" value="1"/>
</dbReference>
<dbReference type="GO" id="GO:0005634">
    <property type="term" value="C:nucleus"/>
    <property type="evidence" value="ECO:0007669"/>
    <property type="project" value="TreeGrafter"/>
</dbReference>
<dbReference type="SMART" id="SM01373">
    <property type="entry name" value="MAGE"/>
    <property type="match status" value="1"/>
</dbReference>
<dbReference type="InterPro" id="IPR041899">
    <property type="entry name" value="MAGE_WH2"/>
</dbReference>
<dbReference type="OrthoDB" id="205198at2759"/>
<feature type="compositionally biased region" description="Acidic residues" evidence="1">
    <location>
        <begin position="30"/>
        <end position="39"/>
    </location>
</feature>
<evidence type="ECO:0000256" key="1">
    <source>
        <dbReference type="SAM" id="MobiDB-lite"/>
    </source>
</evidence>
<dbReference type="PANTHER" id="PTHR11736:SF14">
    <property type="entry name" value="NSE3 HOMOLOG, SMC5-SMC6 COMPLEX COMPONENT"/>
    <property type="match status" value="1"/>
</dbReference>
<dbReference type="Gene3D" id="1.10.10.1210">
    <property type="entry name" value="MAGE homology domain, winged helix WH2 motif"/>
    <property type="match status" value="1"/>
</dbReference>
<dbReference type="InterPro" id="IPR041898">
    <property type="entry name" value="MAGE_WH1"/>
</dbReference>
<proteinExistence type="predicted"/>
<dbReference type="GO" id="GO:0006281">
    <property type="term" value="P:DNA repair"/>
    <property type="evidence" value="ECO:0007669"/>
    <property type="project" value="TreeGrafter"/>
</dbReference>
<protein>
    <submittedName>
        <fullName evidence="3">Mage family protein</fullName>
    </submittedName>
</protein>
<feature type="region of interest" description="Disordered" evidence="1">
    <location>
        <begin position="1"/>
        <end position="47"/>
    </location>
</feature>
<dbReference type="EMBL" id="WJXW01000001">
    <property type="protein sequence ID" value="KAF9741878.1"/>
    <property type="molecule type" value="Genomic_DNA"/>
</dbReference>
<dbReference type="InterPro" id="IPR037445">
    <property type="entry name" value="MAGE"/>
</dbReference>
<dbReference type="Pfam" id="PF01454">
    <property type="entry name" value="MAGE"/>
    <property type="match status" value="1"/>
</dbReference>
<name>A0A9P6KWF0_9PLEO</name>
<feature type="domain" description="MAGE" evidence="2">
    <location>
        <begin position="47"/>
        <end position="107"/>
    </location>
</feature>
<dbReference type="InterPro" id="IPR002190">
    <property type="entry name" value="MHD_dom"/>
</dbReference>
<comment type="caution">
    <text evidence="3">The sequence shown here is derived from an EMBL/GenBank/DDBJ whole genome shotgun (WGS) entry which is preliminary data.</text>
</comment>
<sequence length="317" mass="34832">MPASSRKRRVPIADDDDDESTPTQRRQTQVDDDEVDEAEQDHGSGSIAQLSKNLVRYALSCEFSRTPIKRQDIAQKVLGSHSRAFKDVFAAANTHLMDVFGMRMVELPNREKVTLRQKRAAAGSESHAKNSNIWILENILPEKYRSLSVMGPSMTPAPDDGPDLPDLESAYIGLYSTVISLLLLSGGTLSEGKLDRFMKRMNAADTTPIATTDKALTRMAKDGYIVKVKETQGGEELVDYIVGPRGKVEVGKRGVANFARTVYGANVEDLEERLTRSLGLAEDGEANDVDGEAAAAPVLNIERRSGRQQRRGQDPDD</sequence>